<feature type="transmembrane region" description="Helical" evidence="1">
    <location>
        <begin position="6"/>
        <end position="24"/>
    </location>
</feature>
<evidence type="ECO:0000256" key="1">
    <source>
        <dbReference type="SAM" id="Phobius"/>
    </source>
</evidence>
<reference evidence="2" key="1">
    <citation type="submission" date="2019-07" db="EMBL/GenBank/DDBJ databases">
        <title>Annotation for the trematode Paragonimus miyazaki's.</title>
        <authorList>
            <person name="Choi Y.-J."/>
        </authorList>
    </citation>
    <scope>NUCLEOTIDE SEQUENCE</scope>
    <source>
        <strain evidence="2">Japan</strain>
    </source>
</reference>
<proteinExistence type="predicted"/>
<keyword evidence="3" id="KW-1185">Reference proteome</keyword>
<sequence>MSSYNPHIFVSWTIMIPMTVGVWFRRLQTSLTAASMQSHF</sequence>
<dbReference type="EMBL" id="JTDE01008011">
    <property type="protein sequence ID" value="KAF7236137.1"/>
    <property type="molecule type" value="Genomic_DNA"/>
</dbReference>
<gene>
    <name evidence="2" type="ORF">EG68_11500</name>
</gene>
<comment type="caution">
    <text evidence="2">The sequence shown here is derived from an EMBL/GenBank/DDBJ whole genome shotgun (WGS) entry which is preliminary data.</text>
</comment>
<evidence type="ECO:0000313" key="3">
    <source>
        <dbReference type="Proteomes" id="UP000822476"/>
    </source>
</evidence>
<accession>A0A8S9YLS1</accession>
<dbReference type="AlphaFoldDB" id="A0A8S9YLS1"/>
<keyword evidence="1" id="KW-0472">Membrane</keyword>
<organism evidence="2 3">
    <name type="scientific">Paragonimus skrjabini miyazakii</name>
    <dbReference type="NCBI Taxonomy" id="59628"/>
    <lineage>
        <taxon>Eukaryota</taxon>
        <taxon>Metazoa</taxon>
        <taxon>Spiralia</taxon>
        <taxon>Lophotrochozoa</taxon>
        <taxon>Platyhelminthes</taxon>
        <taxon>Trematoda</taxon>
        <taxon>Digenea</taxon>
        <taxon>Plagiorchiida</taxon>
        <taxon>Troglotremata</taxon>
        <taxon>Troglotrematidae</taxon>
        <taxon>Paragonimus</taxon>
    </lineage>
</organism>
<keyword evidence="1" id="KW-1133">Transmembrane helix</keyword>
<name>A0A8S9YLS1_9TREM</name>
<dbReference type="Proteomes" id="UP000822476">
    <property type="component" value="Unassembled WGS sequence"/>
</dbReference>
<evidence type="ECO:0000313" key="2">
    <source>
        <dbReference type="EMBL" id="KAF7236137.1"/>
    </source>
</evidence>
<keyword evidence="1" id="KW-0812">Transmembrane</keyword>
<protein>
    <submittedName>
        <fullName evidence="2">Uncharacterized protein</fullName>
    </submittedName>
</protein>